<dbReference type="RefSeq" id="WP_153113669.1">
    <property type="nucleotide sequence ID" value="NZ_VZAS01000137.1"/>
</dbReference>
<evidence type="ECO:0000313" key="1">
    <source>
        <dbReference type="EMBL" id="MQN89827.1"/>
    </source>
</evidence>
<comment type="caution">
    <text evidence="1">The sequence shown here is derived from an EMBL/GenBank/DDBJ whole genome shotgun (WGS) entry which is preliminary data.</text>
</comment>
<evidence type="ECO:0000313" key="2">
    <source>
        <dbReference type="Proteomes" id="UP000420635"/>
    </source>
</evidence>
<dbReference type="EMBL" id="VZBQ01000092">
    <property type="protein sequence ID" value="MQN89827.1"/>
    <property type="molecule type" value="Genomic_DNA"/>
</dbReference>
<proteinExistence type="predicted"/>
<dbReference type="AlphaFoldDB" id="A0A646HN46"/>
<reference evidence="2" key="1">
    <citation type="submission" date="2019-09" db="EMBL/GenBank/DDBJ databases">
        <title>Distinct polysaccharide growth profiles of human intestinal Prevotella copri isolates.</title>
        <authorList>
            <person name="Fehlner-Peach H."/>
            <person name="Magnabosco C."/>
            <person name="Raghavan V."/>
            <person name="Scher J.U."/>
            <person name="Tett A."/>
            <person name="Cox L.M."/>
            <person name="Gottsegen C."/>
            <person name="Watters A."/>
            <person name="Wiltshire- Gordon J.D."/>
            <person name="Segata N."/>
            <person name="Bonneau R."/>
            <person name="Littman D.R."/>
        </authorList>
    </citation>
    <scope>NUCLEOTIDE SEQUENCE [LARGE SCALE GENOMIC DNA]</scope>
    <source>
        <strain evidence="2">iP54</strain>
    </source>
</reference>
<accession>A0A646HN46</accession>
<name>A0A646HN46_9BACT</name>
<protein>
    <submittedName>
        <fullName evidence="1">Uncharacterized protein</fullName>
    </submittedName>
</protein>
<dbReference type="Proteomes" id="UP000420635">
    <property type="component" value="Unassembled WGS sequence"/>
</dbReference>
<gene>
    <name evidence="1" type="ORF">F7D59_08190</name>
</gene>
<organism evidence="1 2">
    <name type="scientific">Segatella copri</name>
    <dbReference type="NCBI Taxonomy" id="165179"/>
    <lineage>
        <taxon>Bacteria</taxon>
        <taxon>Pseudomonadati</taxon>
        <taxon>Bacteroidota</taxon>
        <taxon>Bacteroidia</taxon>
        <taxon>Bacteroidales</taxon>
        <taxon>Prevotellaceae</taxon>
        <taxon>Segatella</taxon>
    </lineage>
</organism>
<sequence>MADFQEQVKDICRLADAVIQNPITPITSTANSIGVCSTVAVFAAGGQLILSPLLMGPVGLVIAAGNWIFKKIKEKEKQQQEKERMLREVIRKQQAVIEKLNKELAKSKEQNAKNHQEILNLKQMLSMLEVTEVKISAA</sequence>